<comment type="caution">
    <text evidence="3">The sequence shown here is derived from an EMBL/GenBank/DDBJ whole genome shotgun (WGS) entry which is preliminary data.</text>
</comment>
<evidence type="ECO:0000256" key="1">
    <source>
        <dbReference type="SAM" id="MobiDB-lite"/>
    </source>
</evidence>
<dbReference type="InterPro" id="IPR035234">
    <property type="entry name" value="IgGFc-bd_N"/>
</dbReference>
<proteinExistence type="predicted"/>
<name>A0AAV2H439_LYMST</name>
<feature type="compositionally biased region" description="Polar residues" evidence="1">
    <location>
        <begin position="305"/>
        <end position="330"/>
    </location>
</feature>
<feature type="non-terminal residue" evidence="3">
    <location>
        <position position="379"/>
    </location>
</feature>
<evidence type="ECO:0000313" key="4">
    <source>
        <dbReference type="Proteomes" id="UP001497497"/>
    </source>
</evidence>
<evidence type="ECO:0000259" key="2">
    <source>
        <dbReference type="Pfam" id="PF17517"/>
    </source>
</evidence>
<feature type="region of interest" description="Disordered" evidence="1">
    <location>
        <begin position="275"/>
        <end position="332"/>
    </location>
</feature>
<organism evidence="3 4">
    <name type="scientific">Lymnaea stagnalis</name>
    <name type="common">Great pond snail</name>
    <name type="synonym">Helix stagnalis</name>
    <dbReference type="NCBI Taxonomy" id="6523"/>
    <lineage>
        <taxon>Eukaryota</taxon>
        <taxon>Metazoa</taxon>
        <taxon>Spiralia</taxon>
        <taxon>Lophotrochozoa</taxon>
        <taxon>Mollusca</taxon>
        <taxon>Gastropoda</taxon>
        <taxon>Heterobranchia</taxon>
        <taxon>Euthyneura</taxon>
        <taxon>Panpulmonata</taxon>
        <taxon>Hygrophila</taxon>
        <taxon>Lymnaeoidea</taxon>
        <taxon>Lymnaeidae</taxon>
        <taxon>Lymnaea</taxon>
    </lineage>
</organism>
<gene>
    <name evidence="3" type="ORF">GSLYS_00002322001</name>
</gene>
<accession>A0AAV2H439</accession>
<sequence>MAVTLGGNDVLFLESEGDLTGSKVTALKPLAIFIGVKENDGTVSFEQLLPAFNETKSLITWSPSTSAGLYQEYLASTGVANNTLYVSHDNKTWTLPLPGDTCLFGSGPPTHLTADNPIAGLQLLHHGGGTACVTSLVSYGFWRWSYAFAVPTDVTSRGGPNETVFIDLIVITRAGSQTDLLLDGTPFGPDGSQNVFPSNDYVVITKRIEPGFHSVRSSSMSYFGAFLVGAHPRTAFCTTAGLDPSNHSHAVLGEFPIPGNKLIDIYLPENSTATLKTTSPTISTTTGPATSTTATSAIGPAGAGQSNTTSPVAEPTSTSTQPTNRPSTCNPAGAAATQLTNLSKEQLAEIFEDIRQVLLLDYTKTSSFVRRLTSAEDMR</sequence>
<dbReference type="EMBL" id="CAXITT010000027">
    <property type="protein sequence ID" value="CAL1528152.1"/>
    <property type="molecule type" value="Genomic_DNA"/>
</dbReference>
<protein>
    <recommendedName>
        <fullName evidence="2">IgGFc-binding protein N-terminal domain-containing protein</fullName>
    </recommendedName>
</protein>
<dbReference type="Pfam" id="PF17517">
    <property type="entry name" value="IgGFc_binding"/>
    <property type="match status" value="1"/>
</dbReference>
<keyword evidence="4" id="KW-1185">Reference proteome</keyword>
<feature type="compositionally biased region" description="Low complexity" evidence="1">
    <location>
        <begin position="275"/>
        <end position="304"/>
    </location>
</feature>
<evidence type="ECO:0000313" key="3">
    <source>
        <dbReference type="EMBL" id="CAL1528152.1"/>
    </source>
</evidence>
<reference evidence="3 4" key="1">
    <citation type="submission" date="2024-04" db="EMBL/GenBank/DDBJ databases">
        <authorList>
            <consortium name="Genoscope - CEA"/>
            <person name="William W."/>
        </authorList>
    </citation>
    <scope>NUCLEOTIDE SEQUENCE [LARGE SCALE GENOMIC DNA]</scope>
</reference>
<dbReference type="AlphaFoldDB" id="A0AAV2H439"/>
<feature type="domain" description="IgGFc-binding protein N-terminal" evidence="2">
    <location>
        <begin position="3"/>
        <end position="229"/>
    </location>
</feature>
<dbReference type="Proteomes" id="UP001497497">
    <property type="component" value="Unassembled WGS sequence"/>
</dbReference>